<proteinExistence type="predicted"/>
<dbReference type="AlphaFoldDB" id="A0A6V7KC20"/>
<evidence type="ECO:0000313" key="3">
    <source>
        <dbReference type="EMBL" id="CAD1561918.1"/>
    </source>
</evidence>
<feature type="region of interest" description="Disordered" evidence="1">
    <location>
        <begin position="187"/>
        <end position="216"/>
    </location>
</feature>
<evidence type="ECO:0000256" key="2">
    <source>
        <dbReference type="SAM" id="Phobius"/>
    </source>
</evidence>
<keyword evidence="2" id="KW-0812">Transmembrane</keyword>
<sequence>MPRPVETMEPTQLKPKTETTWKYQDPAKLATSGIYTQDDLKEMRNRIMFPMENTVLLNTIAHKVSSNGTQYANPSLLNAFDEKALQKLADSTWKKTWGSFMWFGTLSAGCIGLAVIIKIGQLVLDTVVHGYTLHRVYGWSVALLGAVCGSITSLLLHMANNNNNNNNNNDNHNNTGLELENIEAAVPREDNPSAPPQPIYPAIQKEEETQPRSFIG</sequence>
<dbReference type="EMBL" id="CADCXW020000058">
    <property type="protein sequence ID" value="CAD1561918.1"/>
    <property type="molecule type" value="Genomic_DNA"/>
</dbReference>
<reference evidence="3" key="1">
    <citation type="submission" date="2020-07" db="EMBL/GenBank/DDBJ databases">
        <authorList>
            <person name="Ferguson B K."/>
        </authorList>
    </citation>
    <scope>NUCLEOTIDE SEQUENCE</scope>
    <source>
        <strain evidence="3">L06</strain>
    </source>
</reference>
<keyword evidence="2" id="KW-1133">Transmembrane helix</keyword>
<protein>
    <submittedName>
        <fullName evidence="3">Uncharacterized protein</fullName>
    </submittedName>
</protein>
<keyword evidence="2" id="KW-0472">Membrane</keyword>
<feature type="transmembrane region" description="Helical" evidence="2">
    <location>
        <begin position="100"/>
        <end position="124"/>
    </location>
</feature>
<dbReference type="Pfam" id="PF24664">
    <property type="entry name" value="Monjiviricetes_fusion"/>
    <property type="match status" value="1"/>
</dbReference>
<gene>
    <name evidence="3" type="ORF">BBRV_LOCUS75888</name>
</gene>
<feature type="transmembrane region" description="Helical" evidence="2">
    <location>
        <begin position="136"/>
        <end position="156"/>
    </location>
</feature>
<evidence type="ECO:0000256" key="1">
    <source>
        <dbReference type="SAM" id="MobiDB-lite"/>
    </source>
</evidence>
<accession>A0A6V7KC20</accession>
<organism evidence="3">
    <name type="scientific">Bracon brevicornis</name>
    <dbReference type="NCBI Taxonomy" id="1563983"/>
    <lineage>
        <taxon>Eukaryota</taxon>
        <taxon>Metazoa</taxon>
        <taxon>Ecdysozoa</taxon>
        <taxon>Arthropoda</taxon>
        <taxon>Hexapoda</taxon>
        <taxon>Insecta</taxon>
        <taxon>Pterygota</taxon>
        <taxon>Neoptera</taxon>
        <taxon>Endopterygota</taxon>
        <taxon>Hymenoptera</taxon>
        <taxon>Apocrita</taxon>
        <taxon>Ichneumonoidea</taxon>
        <taxon>Braconidae</taxon>
        <taxon>Braconinae</taxon>
        <taxon>Bracon</taxon>
    </lineage>
</organism>
<name>A0A6V7KC20_9HYME</name>